<reference evidence="3 4" key="1">
    <citation type="submission" date="2019-02" db="EMBL/GenBank/DDBJ databases">
        <title>Deep-cultivation of Planctomycetes and their phenomic and genomic characterization uncovers novel biology.</title>
        <authorList>
            <person name="Wiegand S."/>
            <person name="Jogler M."/>
            <person name="Boedeker C."/>
            <person name="Pinto D."/>
            <person name="Vollmers J."/>
            <person name="Rivas-Marin E."/>
            <person name="Kohn T."/>
            <person name="Peeters S.H."/>
            <person name="Heuer A."/>
            <person name="Rast P."/>
            <person name="Oberbeckmann S."/>
            <person name="Bunk B."/>
            <person name="Jeske O."/>
            <person name="Meyerdierks A."/>
            <person name="Storesund J.E."/>
            <person name="Kallscheuer N."/>
            <person name="Luecker S."/>
            <person name="Lage O.M."/>
            <person name="Pohl T."/>
            <person name="Merkel B.J."/>
            <person name="Hornburger P."/>
            <person name="Mueller R.-W."/>
            <person name="Bruemmer F."/>
            <person name="Labrenz M."/>
            <person name="Spormann A.M."/>
            <person name="Op den Camp H."/>
            <person name="Overmann J."/>
            <person name="Amann R."/>
            <person name="Jetten M.S.M."/>
            <person name="Mascher T."/>
            <person name="Medema M.H."/>
            <person name="Devos D.P."/>
            <person name="Kaster A.-K."/>
            <person name="Ovreas L."/>
            <person name="Rohde M."/>
            <person name="Galperin M.Y."/>
            <person name="Jogler C."/>
        </authorList>
    </citation>
    <scope>NUCLEOTIDE SEQUENCE [LARGE SCALE GENOMIC DNA]</scope>
    <source>
        <strain evidence="3 4">HG66A1</strain>
    </source>
</reference>
<evidence type="ECO:0000313" key="4">
    <source>
        <dbReference type="Proteomes" id="UP000320421"/>
    </source>
</evidence>
<name>A0A517PSR5_9PLAN</name>
<dbReference type="InterPro" id="IPR035897">
    <property type="entry name" value="Toll_tir_struct_dom_sf"/>
</dbReference>
<proteinExistence type="predicted"/>
<dbReference type="AlphaFoldDB" id="A0A517PSR5"/>
<evidence type="ECO:0000256" key="1">
    <source>
        <dbReference type="SAM" id="Coils"/>
    </source>
</evidence>
<feature type="domain" description="TIR" evidence="2">
    <location>
        <begin position="1"/>
        <end position="126"/>
    </location>
</feature>
<feature type="coiled-coil region" evidence="1">
    <location>
        <begin position="234"/>
        <end position="274"/>
    </location>
</feature>
<evidence type="ECO:0000259" key="2">
    <source>
        <dbReference type="PROSITE" id="PS50104"/>
    </source>
</evidence>
<dbReference type="OrthoDB" id="8435646at2"/>
<evidence type="ECO:0000313" key="3">
    <source>
        <dbReference type="EMBL" id="QDT22413.1"/>
    </source>
</evidence>
<dbReference type="GO" id="GO:0007165">
    <property type="term" value="P:signal transduction"/>
    <property type="evidence" value="ECO:0007669"/>
    <property type="project" value="InterPro"/>
</dbReference>
<dbReference type="Proteomes" id="UP000320421">
    <property type="component" value="Chromosome"/>
</dbReference>
<keyword evidence="1" id="KW-0175">Coiled coil</keyword>
<keyword evidence="4" id="KW-1185">Reference proteome</keyword>
<dbReference type="SUPFAM" id="SSF52200">
    <property type="entry name" value="Toll/Interleukin receptor TIR domain"/>
    <property type="match status" value="1"/>
</dbReference>
<dbReference type="Gene3D" id="3.40.50.10140">
    <property type="entry name" value="Toll/interleukin-1 receptor homology (TIR) domain"/>
    <property type="match status" value="1"/>
</dbReference>
<dbReference type="RefSeq" id="WP_145188215.1">
    <property type="nucleotide sequence ID" value="NZ_CP036266.1"/>
</dbReference>
<accession>A0A517PSR5</accession>
<gene>
    <name evidence="3" type="ORF">HG66A1_42210</name>
</gene>
<sequence>MSSIFISHNTKDKPFVRKLATRLSEEDVVVWLDEAVLNIGDSLIEKISEGIQDMEFVAAIISHNSIASSWVQKELSLAMSKEIKGRQVVVLPIMIDDCELPEPLRDKLYADFRDVNEFETSTVKLLKAMGITPRTAAVGGPESSRPANPTMAQVDKFTDLHIIGVDKEQTYNPDPRKAMFNVYLELSSLPPSGWVQLFAQERSFPRHTMWRRAWLEGRYIVIHCPIDEVGKHHLTDLKQDVANTNRKYREVLAKHLQQVAREQERQRIEEQERNNHLDSLDFS</sequence>
<protein>
    <submittedName>
        <fullName evidence="3">TIR domain protein</fullName>
    </submittedName>
</protein>
<dbReference type="EMBL" id="CP036266">
    <property type="protein sequence ID" value="QDT22413.1"/>
    <property type="molecule type" value="Genomic_DNA"/>
</dbReference>
<dbReference type="InterPro" id="IPR000157">
    <property type="entry name" value="TIR_dom"/>
</dbReference>
<dbReference type="PROSITE" id="PS50104">
    <property type="entry name" value="TIR"/>
    <property type="match status" value="1"/>
</dbReference>
<dbReference type="Pfam" id="PF13676">
    <property type="entry name" value="TIR_2"/>
    <property type="match status" value="1"/>
</dbReference>
<organism evidence="3 4">
    <name type="scientific">Gimesia chilikensis</name>
    <dbReference type="NCBI Taxonomy" id="2605989"/>
    <lineage>
        <taxon>Bacteria</taxon>
        <taxon>Pseudomonadati</taxon>
        <taxon>Planctomycetota</taxon>
        <taxon>Planctomycetia</taxon>
        <taxon>Planctomycetales</taxon>
        <taxon>Planctomycetaceae</taxon>
        <taxon>Gimesia</taxon>
    </lineage>
</organism>